<dbReference type="Pfam" id="PF01047">
    <property type="entry name" value="MarR"/>
    <property type="match status" value="1"/>
</dbReference>
<evidence type="ECO:0000313" key="5">
    <source>
        <dbReference type="EMBL" id="HJA91647.1"/>
    </source>
</evidence>
<reference evidence="5" key="1">
    <citation type="journal article" date="2021" name="PeerJ">
        <title>Extensive microbial diversity within the chicken gut microbiome revealed by metagenomics and culture.</title>
        <authorList>
            <person name="Gilroy R."/>
            <person name="Ravi A."/>
            <person name="Getino M."/>
            <person name="Pursley I."/>
            <person name="Horton D.L."/>
            <person name="Alikhan N.F."/>
            <person name="Baker D."/>
            <person name="Gharbi K."/>
            <person name="Hall N."/>
            <person name="Watson M."/>
            <person name="Adriaenssens E.M."/>
            <person name="Foster-Nyarko E."/>
            <person name="Jarju S."/>
            <person name="Secka A."/>
            <person name="Antonio M."/>
            <person name="Oren A."/>
            <person name="Chaudhuri R.R."/>
            <person name="La Ragione R."/>
            <person name="Hildebrand F."/>
            <person name="Pallen M.J."/>
        </authorList>
    </citation>
    <scope>NUCLEOTIDE SEQUENCE</scope>
    <source>
        <strain evidence="5">CHK179-7159</strain>
    </source>
</reference>
<dbReference type="PRINTS" id="PR00598">
    <property type="entry name" value="HTHMARR"/>
</dbReference>
<dbReference type="InterPro" id="IPR000835">
    <property type="entry name" value="HTH_MarR-typ"/>
</dbReference>
<dbReference type="Proteomes" id="UP000886858">
    <property type="component" value="Unassembled WGS sequence"/>
</dbReference>
<feature type="domain" description="HTH marR-type" evidence="4">
    <location>
        <begin position="22"/>
        <end position="148"/>
    </location>
</feature>
<evidence type="ECO:0000256" key="2">
    <source>
        <dbReference type="ARBA" id="ARBA00023125"/>
    </source>
</evidence>
<reference evidence="5" key="2">
    <citation type="submission" date="2021-04" db="EMBL/GenBank/DDBJ databases">
        <authorList>
            <person name="Gilroy R."/>
        </authorList>
    </citation>
    <scope>NUCLEOTIDE SEQUENCE</scope>
    <source>
        <strain evidence="5">CHK179-7159</strain>
    </source>
</reference>
<dbReference type="GO" id="GO:0003700">
    <property type="term" value="F:DNA-binding transcription factor activity"/>
    <property type="evidence" value="ECO:0007669"/>
    <property type="project" value="InterPro"/>
</dbReference>
<comment type="caution">
    <text evidence="5">The sequence shown here is derived from an EMBL/GenBank/DDBJ whole genome shotgun (WGS) entry which is preliminary data.</text>
</comment>
<dbReference type="PROSITE" id="PS01117">
    <property type="entry name" value="HTH_MARR_1"/>
    <property type="match status" value="1"/>
</dbReference>
<dbReference type="InterPro" id="IPR023187">
    <property type="entry name" value="Tscrpt_reg_MarR-type_CS"/>
</dbReference>
<proteinExistence type="predicted"/>
<keyword evidence="1" id="KW-0805">Transcription regulation</keyword>
<accession>A0A9D2KXN9</accession>
<protein>
    <submittedName>
        <fullName evidence="5">MarR family transcriptional regulator</fullName>
    </submittedName>
</protein>
<dbReference type="PANTHER" id="PTHR42756:SF1">
    <property type="entry name" value="TRANSCRIPTIONAL REPRESSOR OF EMRAB OPERON"/>
    <property type="match status" value="1"/>
</dbReference>
<sequence>MKEKRERQDDWRRAHYREAGINDKLIINLRDLSHVMRSLYEGKGSQKRVLIILHEEGGHITQRELTRRLEIKPGSASEVIAKLEGAGYIRRTPDETDRRTVEIELTEEGRKAAQEARQQRIRRHEEMFSCLSEEEKNTLLSLLETVRADWKERYQDGPRRHGGE</sequence>
<dbReference type="SMART" id="SM00347">
    <property type="entry name" value="HTH_MARR"/>
    <property type="match status" value="1"/>
</dbReference>
<dbReference type="InterPro" id="IPR036388">
    <property type="entry name" value="WH-like_DNA-bd_sf"/>
</dbReference>
<evidence type="ECO:0000313" key="6">
    <source>
        <dbReference type="Proteomes" id="UP000886858"/>
    </source>
</evidence>
<dbReference type="InterPro" id="IPR036390">
    <property type="entry name" value="WH_DNA-bd_sf"/>
</dbReference>
<name>A0A9D2KXN9_9FIRM</name>
<evidence type="ECO:0000256" key="3">
    <source>
        <dbReference type="ARBA" id="ARBA00023163"/>
    </source>
</evidence>
<evidence type="ECO:0000259" key="4">
    <source>
        <dbReference type="PROSITE" id="PS50995"/>
    </source>
</evidence>
<dbReference type="SUPFAM" id="SSF46785">
    <property type="entry name" value="Winged helix' DNA-binding domain"/>
    <property type="match status" value="1"/>
</dbReference>
<keyword evidence="3" id="KW-0804">Transcription</keyword>
<dbReference type="PANTHER" id="PTHR42756">
    <property type="entry name" value="TRANSCRIPTIONAL REGULATOR, MARR"/>
    <property type="match status" value="1"/>
</dbReference>
<dbReference type="PROSITE" id="PS50995">
    <property type="entry name" value="HTH_MARR_2"/>
    <property type="match status" value="1"/>
</dbReference>
<dbReference type="AlphaFoldDB" id="A0A9D2KXN9"/>
<evidence type="ECO:0000256" key="1">
    <source>
        <dbReference type="ARBA" id="ARBA00023015"/>
    </source>
</evidence>
<dbReference type="Gene3D" id="1.10.10.10">
    <property type="entry name" value="Winged helix-like DNA-binding domain superfamily/Winged helix DNA-binding domain"/>
    <property type="match status" value="1"/>
</dbReference>
<keyword evidence="2" id="KW-0238">DNA-binding</keyword>
<organism evidence="5 6">
    <name type="scientific">Candidatus Eisenbergiella merdipullorum</name>
    <dbReference type="NCBI Taxonomy" id="2838553"/>
    <lineage>
        <taxon>Bacteria</taxon>
        <taxon>Bacillati</taxon>
        <taxon>Bacillota</taxon>
        <taxon>Clostridia</taxon>
        <taxon>Lachnospirales</taxon>
        <taxon>Lachnospiraceae</taxon>
        <taxon>Eisenbergiella</taxon>
    </lineage>
</organism>
<gene>
    <name evidence="5" type="ORF">H9717_00745</name>
</gene>
<dbReference type="GO" id="GO:0003677">
    <property type="term" value="F:DNA binding"/>
    <property type="evidence" value="ECO:0007669"/>
    <property type="project" value="UniProtKB-KW"/>
</dbReference>
<dbReference type="EMBL" id="DWYY01000005">
    <property type="protein sequence ID" value="HJA91647.1"/>
    <property type="molecule type" value="Genomic_DNA"/>
</dbReference>